<dbReference type="InterPro" id="IPR003653">
    <property type="entry name" value="Peptidase_C48_C"/>
</dbReference>
<dbReference type="AlphaFoldDB" id="A0AAV2F336"/>
<evidence type="ECO:0000259" key="5">
    <source>
        <dbReference type="Pfam" id="PF02902"/>
    </source>
</evidence>
<keyword evidence="7" id="KW-1185">Reference proteome</keyword>
<reference evidence="6 7" key="1">
    <citation type="submission" date="2024-04" db="EMBL/GenBank/DDBJ databases">
        <authorList>
            <person name="Fracassetti M."/>
        </authorList>
    </citation>
    <scope>NUCLEOTIDE SEQUENCE [LARGE SCALE GENOMIC DNA]</scope>
</reference>
<feature type="region of interest" description="Disordered" evidence="4">
    <location>
        <begin position="332"/>
        <end position="357"/>
    </location>
</feature>
<protein>
    <recommendedName>
        <fullName evidence="5">Ubiquitin-like protease family profile domain-containing protein</fullName>
    </recommendedName>
</protein>
<evidence type="ECO:0000313" key="6">
    <source>
        <dbReference type="EMBL" id="CAL1392625.1"/>
    </source>
</evidence>
<evidence type="ECO:0000256" key="4">
    <source>
        <dbReference type="SAM" id="MobiDB-lite"/>
    </source>
</evidence>
<evidence type="ECO:0000256" key="1">
    <source>
        <dbReference type="ARBA" id="ARBA00005234"/>
    </source>
</evidence>
<proteinExistence type="inferred from homology"/>
<dbReference type="Proteomes" id="UP001497516">
    <property type="component" value="Chromosome 6"/>
</dbReference>
<dbReference type="Pfam" id="PF02902">
    <property type="entry name" value="Peptidase_C48"/>
    <property type="match status" value="1"/>
</dbReference>
<dbReference type="InterPro" id="IPR038765">
    <property type="entry name" value="Papain-like_cys_pep_sf"/>
</dbReference>
<evidence type="ECO:0000313" key="7">
    <source>
        <dbReference type="Proteomes" id="UP001497516"/>
    </source>
</evidence>
<dbReference type="EMBL" id="OZ034819">
    <property type="protein sequence ID" value="CAL1392625.1"/>
    <property type="molecule type" value="Genomic_DNA"/>
</dbReference>
<evidence type="ECO:0000256" key="2">
    <source>
        <dbReference type="ARBA" id="ARBA00022670"/>
    </source>
</evidence>
<dbReference type="GO" id="GO:0008234">
    <property type="term" value="F:cysteine-type peptidase activity"/>
    <property type="evidence" value="ECO:0007669"/>
    <property type="project" value="InterPro"/>
</dbReference>
<dbReference type="GO" id="GO:0006508">
    <property type="term" value="P:proteolysis"/>
    <property type="evidence" value="ECO:0007669"/>
    <property type="project" value="UniProtKB-KW"/>
</dbReference>
<accession>A0AAV2F336</accession>
<sequence>MTSGQSTVRLTRSLAKSMELENYVSPAKKTRMQDVIPPPTPDSKVIVLDAEPGLDHYELGVQNKPLTPPQKLSMKGTIRFELPTAVNYSDEETLWSLCPESSVDADVITALACHLTLDEVKRDTGRGRGVCFLPTELQDMVVNYGMTSAKALELYDTKFLSKAHNCRKVCLPMKDMMNDEGIHWYLAIILMDQKQVHILDSCPSKERQTIRTNAVHTMIKFLNDLFDALHKEVQSTCAPPQIKEFSLTTPEVPTQRHKNDSGIWVCVWMMGSTWDDDYYIWPCNHLRRMQVALYLVKEPTNYIRHKVLKKANQNAPRFEAQTLEYKIASQERKAGSQKRLIQESSFPEEANSGLKDI</sequence>
<evidence type="ECO:0000256" key="3">
    <source>
        <dbReference type="ARBA" id="ARBA00022801"/>
    </source>
</evidence>
<organism evidence="6 7">
    <name type="scientific">Linum trigynum</name>
    <dbReference type="NCBI Taxonomy" id="586398"/>
    <lineage>
        <taxon>Eukaryota</taxon>
        <taxon>Viridiplantae</taxon>
        <taxon>Streptophyta</taxon>
        <taxon>Embryophyta</taxon>
        <taxon>Tracheophyta</taxon>
        <taxon>Spermatophyta</taxon>
        <taxon>Magnoliopsida</taxon>
        <taxon>eudicotyledons</taxon>
        <taxon>Gunneridae</taxon>
        <taxon>Pentapetalae</taxon>
        <taxon>rosids</taxon>
        <taxon>fabids</taxon>
        <taxon>Malpighiales</taxon>
        <taxon>Linaceae</taxon>
        <taxon>Linum</taxon>
    </lineage>
</organism>
<comment type="similarity">
    <text evidence="1">Belongs to the peptidase C48 family.</text>
</comment>
<dbReference type="Gene3D" id="3.40.395.10">
    <property type="entry name" value="Adenoviral Proteinase, Chain A"/>
    <property type="match status" value="1"/>
</dbReference>
<keyword evidence="2" id="KW-0645">Protease</keyword>
<name>A0AAV2F336_9ROSI</name>
<feature type="domain" description="Ubiquitin-like protease family profile" evidence="5">
    <location>
        <begin position="177"/>
        <end position="267"/>
    </location>
</feature>
<dbReference type="SUPFAM" id="SSF54001">
    <property type="entry name" value="Cysteine proteinases"/>
    <property type="match status" value="1"/>
</dbReference>
<gene>
    <name evidence="6" type="ORF">LTRI10_LOCUS33256</name>
</gene>
<keyword evidence="3" id="KW-0378">Hydrolase</keyword>